<accession>A0A164MBP0</accession>
<evidence type="ECO:0000313" key="2">
    <source>
        <dbReference type="EMBL" id="KZS86560.1"/>
    </source>
</evidence>
<evidence type="ECO:0000313" key="3">
    <source>
        <dbReference type="Proteomes" id="UP000076722"/>
    </source>
</evidence>
<proteinExistence type="predicted"/>
<name>A0A164MBP0_9AGAM</name>
<dbReference type="AlphaFoldDB" id="A0A164MBP0"/>
<keyword evidence="3" id="KW-1185">Reference proteome</keyword>
<feature type="region of interest" description="Disordered" evidence="1">
    <location>
        <begin position="40"/>
        <end position="74"/>
    </location>
</feature>
<sequence length="206" mass="23064">MYSCVPSESTDIPPPGISTIDSTPLIPMCALPMLPSPLLPASLAPETSQPDTPSIRSCTPPVNSSSSPDNSSYRVRLTSDMRRKNRTALQRLIEKVAQDVKHEIDRLESNHPTHRLWHHAPRPRKALKDAMEQLAQYPPCSVSTLATDIQDEQFYIDLVSLMHNVLRNLLLPKLRSQIRRSQSTAKRMSGAPVINNIMRTIPEEKA</sequence>
<reference evidence="2 3" key="1">
    <citation type="journal article" date="2016" name="Mol. Biol. Evol.">
        <title>Comparative Genomics of Early-Diverging Mushroom-Forming Fungi Provides Insights into the Origins of Lignocellulose Decay Capabilities.</title>
        <authorList>
            <person name="Nagy L.G."/>
            <person name="Riley R."/>
            <person name="Tritt A."/>
            <person name="Adam C."/>
            <person name="Daum C."/>
            <person name="Floudas D."/>
            <person name="Sun H."/>
            <person name="Yadav J.S."/>
            <person name="Pangilinan J."/>
            <person name="Larsson K.H."/>
            <person name="Matsuura K."/>
            <person name="Barry K."/>
            <person name="Labutti K."/>
            <person name="Kuo R."/>
            <person name="Ohm R.A."/>
            <person name="Bhattacharya S.S."/>
            <person name="Shirouzu T."/>
            <person name="Yoshinaga Y."/>
            <person name="Martin F.M."/>
            <person name="Grigoriev I.V."/>
            <person name="Hibbett D.S."/>
        </authorList>
    </citation>
    <scope>NUCLEOTIDE SEQUENCE [LARGE SCALE GENOMIC DNA]</scope>
    <source>
        <strain evidence="2 3">HHB9708</strain>
    </source>
</reference>
<evidence type="ECO:0000256" key="1">
    <source>
        <dbReference type="SAM" id="MobiDB-lite"/>
    </source>
</evidence>
<gene>
    <name evidence="2" type="ORF">SISNIDRAFT_491851</name>
</gene>
<feature type="compositionally biased region" description="Polar residues" evidence="1">
    <location>
        <begin position="46"/>
        <end position="57"/>
    </location>
</feature>
<dbReference type="Proteomes" id="UP000076722">
    <property type="component" value="Unassembled WGS sequence"/>
</dbReference>
<protein>
    <submittedName>
        <fullName evidence="2">Uncharacterized protein</fullName>
    </submittedName>
</protein>
<dbReference type="EMBL" id="KV419485">
    <property type="protein sequence ID" value="KZS86560.1"/>
    <property type="molecule type" value="Genomic_DNA"/>
</dbReference>
<feature type="compositionally biased region" description="Low complexity" evidence="1">
    <location>
        <begin position="60"/>
        <end position="72"/>
    </location>
</feature>
<organism evidence="2 3">
    <name type="scientific">Sistotremastrum niveocremeum HHB9708</name>
    <dbReference type="NCBI Taxonomy" id="1314777"/>
    <lineage>
        <taxon>Eukaryota</taxon>
        <taxon>Fungi</taxon>
        <taxon>Dikarya</taxon>
        <taxon>Basidiomycota</taxon>
        <taxon>Agaricomycotina</taxon>
        <taxon>Agaricomycetes</taxon>
        <taxon>Sistotremastrales</taxon>
        <taxon>Sistotremastraceae</taxon>
        <taxon>Sertulicium</taxon>
        <taxon>Sertulicium niveocremeum</taxon>
    </lineage>
</organism>